<accession>A0A314YKB4</accession>
<evidence type="ECO:0000256" key="1">
    <source>
        <dbReference type="SAM" id="MobiDB-lite"/>
    </source>
</evidence>
<name>A0A314YKB4_PRUYE</name>
<protein>
    <submittedName>
        <fullName evidence="2">Uncharacterized protein</fullName>
    </submittedName>
</protein>
<sequence length="302" mass="34407">MATIYTGSVFKKFKVEVLGLASCQLQKDGENEATVIFRVDDLEECQNFTVSWNEAELKALEAALKHCVDANNSVRTVSEANMSANHGFNDVEEVNPSSNMAKSSKKKKTYKKRKAQTEQDSVTIRLQDSCQQMEQMKSRAHNRDNCYVPQQELEGEHGSRSRGLDSYYGAQQSMQGMGQLNSIAPICDVIMAISRPHRYNHAFVLTLMICHKKTEGKHFLLIFYRDSCIHYQHVLVTMGPNRVCGEWVTLVSDHQLCRAVLTFRAICKIWNSPQAPRTFTAMHQSIRLVSTQRNRRETMAIH</sequence>
<keyword evidence="3" id="KW-1185">Reference proteome</keyword>
<dbReference type="AlphaFoldDB" id="A0A314YKB4"/>
<proteinExistence type="predicted"/>
<evidence type="ECO:0000313" key="2">
    <source>
        <dbReference type="EMBL" id="PQQ08142.1"/>
    </source>
</evidence>
<dbReference type="OrthoDB" id="742364at2759"/>
<reference evidence="2 3" key="1">
    <citation type="submission" date="2018-02" db="EMBL/GenBank/DDBJ databases">
        <title>Draft genome of wild Prunus yedoensis var. nudiflora.</title>
        <authorList>
            <person name="Baek S."/>
            <person name="Kim J.-H."/>
            <person name="Choi K."/>
            <person name="Kim G.-B."/>
            <person name="Cho A."/>
            <person name="Jang H."/>
            <person name="Shin C.-H."/>
            <person name="Yu H.-J."/>
            <person name="Mun J.-H."/>
        </authorList>
    </citation>
    <scope>NUCLEOTIDE SEQUENCE [LARGE SCALE GENOMIC DNA]</scope>
    <source>
        <strain evidence="3">cv. Jeju island</strain>
        <tissue evidence="2">Leaf</tissue>
    </source>
</reference>
<dbReference type="EMBL" id="PJQY01000759">
    <property type="protein sequence ID" value="PQQ08142.1"/>
    <property type="molecule type" value="Genomic_DNA"/>
</dbReference>
<feature type="compositionally biased region" description="Basic residues" evidence="1">
    <location>
        <begin position="103"/>
        <end position="114"/>
    </location>
</feature>
<dbReference type="Proteomes" id="UP000250321">
    <property type="component" value="Unassembled WGS sequence"/>
</dbReference>
<feature type="region of interest" description="Disordered" evidence="1">
    <location>
        <begin position="88"/>
        <end position="118"/>
    </location>
</feature>
<gene>
    <name evidence="2" type="ORF">Pyn_21808</name>
</gene>
<evidence type="ECO:0000313" key="3">
    <source>
        <dbReference type="Proteomes" id="UP000250321"/>
    </source>
</evidence>
<comment type="caution">
    <text evidence="2">The sequence shown here is derived from an EMBL/GenBank/DDBJ whole genome shotgun (WGS) entry which is preliminary data.</text>
</comment>
<organism evidence="2 3">
    <name type="scientific">Prunus yedoensis var. nudiflora</name>
    <dbReference type="NCBI Taxonomy" id="2094558"/>
    <lineage>
        <taxon>Eukaryota</taxon>
        <taxon>Viridiplantae</taxon>
        <taxon>Streptophyta</taxon>
        <taxon>Embryophyta</taxon>
        <taxon>Tracheophyta</taxon>
        <taxon>Spermatophyta</taxon>
        <taxon>Magnoliopsida</taxon>
        <taxon>eudicotyledons</taxon>
        <taxon>Gunneridae</taxon>
        <taxon>Pentapetalae</taxon>
        <taxon>rosids</taxon>
        <taxon>fabids</taxon>
        <taxon>Rosales</taxon>
        <taxon>Rosaceae</taxon>
        <taxon>Amygdaloideae</taxon>
        <taxon>Amygdaleae</taxon>
        <taxon>Prunus</taxon>
    </lineage>
</organism>